<comment type="caution">
    <text evidence="14">The sequence shown here is derived from an EMBL/GenBank/DDBJ whole genome shotgun (WGS) entry which is preliminary data.</text>
</comment>
<comment type="cofactor">
    <cofactor evidence="2 12">
        <name>Mg(2+)</name>
        <dbReference type="ChEBI" id="CHEBI:18420"/>
    </cofactor>
</comment>
<dbReference type="PANTHER" id="PTHR20941">
    <property type="entry name" value="FOLATE SYNTHESIS PROTEINS"/>
    <property type="match status" value="1"/>
</dbReference>
<keyword evidence="10 12" id="KW-0289">Folate biosynthesis</keyword>
<accession>A0A7W4VVU1</accession>
<evidence type="ECO:0000256" key="12">
    <source>
        <dbReference type="RuleBase" id="RU361205"/>
    </source>
</evidence>
<comment type="similarity">
    <text evidence="4 12">Belongs to the DHPS family.</text>
</comment>
<dbReference type="Pfam" id="PF00809">
    <property type="entry name" value="Pterin_bind"/>
    <property type="match status" value="1"/>
</dbReference>
<name>A0A7W4VVU1_9ACTN</name>
<dbReference type="GO" id="GO:0046872">
    <property type="term" value="F:metal ion binding"/>
    <property type="evidence" value="ECO:0007669"/>
    <property type="project" value="UniProtKB-KW"/>
</dbReference>
<dbReference type="GO" id="GO:0046654">
    <property type="term" value="P:tetrahydrofolate biosynthetic process"/>
    <property type="evidence" value="ECO:0007669"/>
    <property type="project" value="UniProtKB-UniPathway"/>
</dbReference>
<keyword evidence="9 12" id="KW-0460">Magnesium</keyword>
<dbReference type="SUPFAM" id="SSF51717">
    <property type="entry name" value="Dihydropteroate synthetase-like"/>
    <property type="match status" value="1"/>
</dbReference>
<evidence type="ECO:0000259" key="13">
    <source>
        <dbReference type="PROSITE" id="PS50972"/>
    </source>
</evidence>
<dbReference type="PANTHER" id="PTHR20941:SF1">
    <property type="entry name" value="FOLIC ACID SYNTHESIS PROTEIN FOL1"/>
    <property type="match status" value="1"/>
</dbReference>
<evidence type="ECO:0000256" key="11">
    <source>
        <dbReference type="ARBA" id="ARBA00030193"/>
    </source>
</evidence>
<evidence type="ECO:0000256" key="8">
    <source>
        <dbReference type="ARBA" id="ARBA00022723"/>
    </source>
</evidence>
<comment type="pathway">
    <text evidence="3 12">Cofactor biosynthesis; tetrahydrofolate biosynthesis; 7,8-dihydrofolate from 2-amino-4-hydroxy-6-hydroxymethyl-7,8-dihydropteridine diphosphate and 4-aminobenzoate: step 1/2.</text>
</comment>
<evidence type="ECO:0000256" key="9">
    <source>
        <dbReference type="ARBA" id="ARBA00022842"/>
    </source>
</evidence>
<dbReference type="NCBIfam" id="TIGR01496">
    <property type="entry name" value="DHPS"/>
    <property type="match status" value="1"/>
</dbReference>
<dbReference type="UniPathway" id="UPA00077">
    <property type="reaction ID" value="UER00156"/>
</dbReference>
<evidence type="ECO:0000256" key="4">
    <source>
        <dbReference type="ARBA" id="ARBA00009503"/>
    </source>
</evidence>
<dbReference type="CDD" id="cd00739">
    <property type="entry name" value="DHPS"/>
    <property type="match status" value="1"/>
</dbReference>
<keyword evidence="8 12" id="KW-0479">Metal-binding</keyword>
<keyword evidence="15" id="KW-1185">Reference proteome</keyword>
<dbReference type="PROSITE" id="PS00793">
    <property type="entry name" value="DHPS_2"/>
    <property type="match status" value="1"/>
</dbReference>
<evidence type="ECO:0000256" key="5">
    <source>
        <dbReference type="ARBA" id="ARBA00012458"/>
    </source>
</evidence>
<dbReference type="InterPro" id="IPR011005">
    <property type="entry name" value="Dihydropteroate_synth-like_sf"/>
</dbReference>
<protein>
    <recommendedName>
        <fullName evidence="6 12">Dihydropteroate synthase</fullName>
        <shortName evidence="12">DHPS</shortName>
        <ecNumber evidence="5 12">2.5.1.15</ecNumber>
    </recommendedName>
    <alternativeName>
        <fullName evidence="11 12">Dihydropteroate pyrophosphorylase</fullName>
    </alternativeName>
</protein>
<dbReference type="EMBL" id="JACHWR010000002">
    <property type="protein sequence ID" value="MBB3042731.1"/>
    <property type="molecule type" value="Genomic_DNA"/>
</dbReference>
<evidence type="ECO:0000256" key="10">
    <source>
        <dbReference type="ARBA" id="ARBA00022909"/>
    </source>
</evidence>
<dbReference type="RefSeq" id="WP_183592669.1">
    <property type="nucleotide sequence ID" value="NZ_JACHWR010000002.1"/>
</dbReference>
<gene>
    <name evidence="14" type="ORF">FHU40_002549</name>
</gene>
<evidence type="ECO:0000256" key="7">
    <source>
        <dbReference type="ARBA" id="ARBA00022679"/>
    </source>
</evidence>
<evidence type="ECO:0000256" key="1">
    <source>
        <dbReference type="ARBA" id="ARBA00000012"/>
    </source>
</evidence>
<dbReference type="Gene3D" id="3.20.20.20">
    <property type="entry name" value="Dihydropteroate synthase-like"/>
    <property type="match status" value="1"/>
</dbReference>
<evidence type="ECO:0000256" key="2">
    <source>
        <dbReference type="ARBA" id="ARBA00001946"/>
    </source>
</evidence>
<proteinExistence type="inferred from homology"/>
<dbReference type="PROSITE" id="PS50972">
    <property type="entry name" value="PTERIN_BINDING"/>
    <property type="match status" value="1"/>
</dbReference>
<dbReference type="AlphaFoldDB" id="A0A7W4VVU1"/>
<reference evidence="14 15" key="1">
    <citation type="submission" date="2020-08" db="EMBL/GenBank/DDBJ databases">
        <title>Sequencing the genomes of 1000 actinobacteria strains.</title>
        <authorList>
            <person name="Klenk H.-P."/>
        </authorList>
    </citation>
    <scope>NUCLEOTIDE SEQUENCE [LARGE SCALE GENOMIC DNA]</scope>
    <source>
        <strain evidence="14 15">DSM 105498</strain>
    </source>
</reference>
<dbReference type="Proteomes" id="UP000589626">
    <property type="component" value="Unassembled WGS sequence"/>
</dbReference>
<comment type="catalytic activity">
    <reaction evidence="1">
        <text>(7,8-dihydropterin-6-yl)methyl diphosphate + 4-aminobenzoate = 7,8-dihydropteroate + diphosphate</text>
        <dbReference type="Rhea" id="RHEA:19949"/>
        <dbReference type="ChEBI" id="CHEBI:17836"/>
        <dbReference type="ChEBI" id="CHEBI:17839"/>
        <dbReference type="ChEBI" id="CHEBI:33019"/>
        <dbReference type="ChEBI" id="CHEBI:72950"/>
        <dbReference type="EC" id="2.5.1.15"/>
    </reaction>
</comment>
<evidence type="ECO:0000313" key="15">
    <source>
        <dbReference type="Proteomes" id="UP000589626"/>
    </source>
</evidence>
<dbReference type="PROSITE" id="PS00792">
    <property type="entry name" value="DHPS_1"/>
    <property type="match status" value="1"/>
</dbReference>
<feature type="domain" description="Pterin-binding" evidence="13">
    <location>
        <begin position="6"/>
        <end position="266"/>
    </location>
</feature>
<dbReference type="GO" id="GO:0005829">
    <property type="term" value="C:cytosol"/>
    <property type="evidence" value="ECO:0007669"/>
    <property type="project" value="TreeGrafter"/>
</dbReference>
<dbReference type="GO" id="GO:0004156">
    <property type="term" value="F:dihydropteroate synthase activity"/>
    <property type="evidence" value="ECO:0007669"/>
    <property type="project" value="UniProtKB-EC"/>
</dbReference>
<dbReference type="EC" id="2.5.1.15" evidence="5 12"/>
<dbReference type="InterPro" id="IPR006390">
    <property type="entry name" value="DHP_synth_dom"/>
</dbReference>
<dbReference type="InterPro" id="IPR045031">
    <property type="entry name" value="DHP_synth-like"/>
</dbReference>
<evidence type="ECO:0000256" key="6">
    <source>
        <dbReference type="ARBA" id="ARBA00016919"/>
    </source>
</evidence>
<evidence type="ECO:0000256" key="3">
    <source>
        <dbReference type="ARBA" id="ARBA00004763"/>
    </source>
</evidence>
<dbReference type="FunFam" id="3.20.20.20:FF:000006">
    <property type="entry name" value="Dihydropteroate synthase"/>
    <property type="match status" value="1"/>
</dbReference>
<organism evidence="14 15">
    <name type="scientific">Nocardioides soli</name>
    <dbReference type="NCBI Taxonomy" id="1036020"/>
    <lineage>
        <taxon>Bacteria</taxon>
        <taxon>Bacillati</taxon>
        <taxon>Actinomycetota</taxon>
        <taxon>Actinomycetes</taxon>
        <taxon>Propionibacteriales</taxon>
        <taxon>Nocardioidaceae</taxon>
        <taxon>Nocardioides</taxon>
    </lineage>
</organism>
<dbReference type="GO" id="GO:0046656">
    <property type="term" value="P:folic acid biosynthetic process"/>
    <property type="evidence" value="ECO:0007669"/>
    <property type="project" value="UniProtKB-KW"/>
</dbReference>
<dbReference type="InterPro" id="IPR000489">
    <property type="entry name" value="Pterin-binding_dom"/>
</dbReference>
<sequence length="286" mass="30150">MPTTIPLLMGVVNVTPDSFSDGGRWLEPDAAIEHGRALLADGADILDIGGESTRPGATRPLVEEELGRVIPVITALAADGARVSVDTMRAEVAEAAVAAGAAIVNDVSGGLADPRMLDAVADLGATYVAMHWRAHADHMRDFAVYDGPGGVVAAVRDELAGRVDAMRAAGIERDRIVLDPGLGFAKRAEHNWELLRDLGPLHALGYPLLVGASRKSFLGRLLASGGIPRPVDEREHASSALTVLLAQQGVWGLRVHDVRVAKDALLVLARLELARLETDREGATDG</sequence>
<keyword evidence="7 12" id="KW-0808">Transferase</keyword>
<evidence type="ECO:0000313" key="14">
    <source>
        <dbReference type="EMBL" id="MBB3042731.1"/>
    </source>
</evidence>
<comment type="function">
    <text evidence="12">Catalyzes the condensation of para-aminobenzoate (pABA) with 6-hydroxymethyl-7,8-dihydropterin diphosphate (DHPt-PP) to form 7,8-dihydropteroate (H2Pte), the immediate precursor of folate derivatives.</text>
</comment>